<proteinExistence type="predicted"/>
<dbReference type="PIRSF" id="PIRSF015596">
    <property type="entry name" value="5_alpha-SR2"/>
    <property type="match status" value="1"/>
</dbReference>
<dbReference type="AlphaFoldDB" id="A0A5S9PJN6"/>
<evidence type="ECO:0000313" key="7">
    <source>
        <dbReference type="EMBL" id="CAA0104091.1"/>
    </source>
</evidence>
<organism evidence="7 8">
    <name type="scientific">BD1-7 clade bacterium</name>
    <dbReference type="NCBI Taxonomy" id="2029982"/>
    <lineage>
        <taxon>Bacteria</taxon>
        <taxon>Pseudomonadati</taxon>
        <taxon>Pseudomonadota</taxon>
        <taxon>Gammaproteobacteria</taxon>
        <taxon>Cellvibrionales</taxon>
        <taxon>Spongiibacteraceae</taxon>
        <taxon>BD1-7 clade</taxon>
    </lineage>
</organism>
<reference evidence="7 8" key="1">
    <citation type="submission" date="2019-11" db="EMBL/GenBank/DDBJ databases">
        <authorList>
            <person name="Holert J."/>
        </authorList>
    </citation>
    <scope>NUCLEOTIDE SEQUENCE [LARGE SCALE GENOMIC DNA]</scope>
    <source>
        <strain evidence="7">BC5_2</strain>
    </source>
</reference>
<feature type="transmembrane region" description="Helical" evidence="5">
    <location>
        <begin position="215"/>
        <end position="240"/>
    </location>
</feature>
<dbReference type="InterPro" id="IPR039357">
    <property type="entry name" value="SRD5A/TECR"/>
</dbReference>
<dbReference type="GO" id="GO:0008202">
    <property type="term" value="P:steroid metabolic process"/>
    <property type="evidence" value="ECO:0007669"/>
    <property type="project" value="InterPro"/>
</dbReference>
<dbReference type="GO" id="GO:0003865">
    <property type="term" value="F:3-oxo-5-alpha-steroid 4-dehydrogenase activity"/>
    <property type="evidence" value="ECO:0007669"/>
    <property type="project" value="InterPro"/>
</dbReference>
<feature type="transmembrane region" description="Helical" evidence="5">
    <location>
        <begin position="121"/>
        <end position="140"/>
    </location>
</feature>
<evidence type="ECO:0000256" key="3">
    <source>
        <dbReference type="ARBA" id="ARBA00022989"/>
    </source>
</evidence>
<evidence type="ECO:0000256" key="4">
    <source>
        <dbReference type="ARBA" id="ARBA00023136"/>
    </source>
</evidence>
<dbReference type="PANTHER" id="PTHR10556:SF35">
    <property type="entry name" value="3-OXO-5-ALPHA-STEROID 4-DEHYDROGENASE FAMILY PROTEIN"/>
    <property type="match status" value="1"/>
</dbReference>
<sequence length="269" mass="30918">MSVVMDTLQQLQAVSLDQFNLFLDYWLAFALFSGLLILVGDHQPISNRIENSTIRKLGGSINKRAGWIIMEIPILIVVLYFFLTGSHGWNASAVMVAFFVMHYINRALIFPYRIKVNGKTMPVISMLSSMAFYIVNGYLVGHYFGSLKSYPVEWLWDPRFLIGAAMFVIGFVINIQSDNILINLRKPGETGYKIPRGKWFRWVSCPNYMGECLEWIGFAIMSWSFLGGVYAVWVCLPLVLQARNAHQWYRDTFAEEYPAKRRAIVPFIL</sequence>
<protein>
    <recommendedName>
        <fullName evidence="6">3-oxo-5-alpha-steroid 4-dehydrogenase C-terminal domain-containing protein</fullName>
    </recommendedName>
</protein>
<dbReference type="OrthoDB" id="4688552at2"/>
<dbReference type="GO" id="GO:0016020">
    <property type="term" value="C:membrane"/>
    <property type="evidence" value="ECO:0007669"/>
    <property type="project" value="UniProtKB-SubCell"/>
</dbReference>
<feature type="transmembrane region" description="Helical" evidence="5">
    <location>
        <begin position="65"/>
        <end position="83"/>
    </location>
</feature>
<keyword evidence="3 5" id="KW-1133">Transmembrane helix</keyword>
<evidence type="ECO:0000313" key="8">
    <source>
        <dbReference type="Proteomes" id="UP000434580"/>
    </source>
</evidence>
<dbReference type="InterPro" id="IPR016636">
    <property type="entry name" value="3-oxo-5-alpha-steroid_4-DH"/>
</dbReference>
<evidence type="ECO:0000259" key="6">
    <source>
        <dbReference type="Pfam" id="PF02544"/>
    </source>
</evidence>
<dbReference type="EMBL" id="CACSII010000012">
    <property type="protein sequence ID" value="CAA0104091.1"/>
    <property type="molecule type" value="Genomic_DNA"/>
</dbReference>
<evidence type="ECO:0000256" key="2">
    <source>
        <dbReference type="ARBA" id="ARBA00022692"/>
    </source>
</evidence>
<gene>
    <name evidence="7" type="ORF">DPBNPPHM_01026</name>
</gene>
<keyword evidence="2 5" id="KW-0812">Transmembrane</keyword>
<dbReference type="PROSITE" id="PS50244">
    <property type="entry name" value="S5A_REDUCTASE"/>
    <property type="match status" value="1"/>
</dbReference>
<feature type="transmembrane region" description="Helical" evidence="5">
    <location>
        <begin position="160"/>
        <end position="177"/>
    </location>
</feature>
<feature type="domain" description="3-oxo-5-alpha-steroid 4-dehydrogenase C-terminal" evidence="6">
    <location>
        <begin position="119"/>
        <end position="269"/>
    </location>
</feature>
<dbReference type="PANTHER" id="PTHR10556">
    <property type="entry name" value="3-OXO-5-ALPHA-STEROID 4-DEHYDROGENASE"/>
    <property type="match status" value="1"/>
</dbReference>
<comment type="subcellular location">
    <subcellularLocation>
        <location evidence="1">Membrane</location>
        <topology evidence="1">Multi-pass membrane protein</topology>
    </subcellularLocation>
</comment>
<feature type="transmembrane region" description="Helical" evidence="5">
    <location>
        <begin position="89"/>
        <end position="109"/>
    </location>
</feature>
<keyword evidence="4 5" id="KW-0472">Membrane</keyword>
<evidence type="ECO:0000256" key="1">
    <source>
        <dbReference type="ARBA" id="ARBA00004141"/>
    </source>
</evidence>
<accession>A0A5S9PJN6</accession>
<dbReference type="Gene3D" id="1.20.120.1630">
    <property type="match status" value="1"/>
</dbReference>
<dbReference type="InterPro" id="IPR001104">
    <property type="entry name" value="3-oxo-5_a-steroid_4-DH_C"/>
</dbReference>
<dbReference type="Pfam" id="PF02544">
    <property type="entry name" value="Steroid_dh"/>
    <property type="match status" value="1"/>
</dbReference>
<feature type="transmembrane region" description="Helical" evidence="5">
    <location>
        <begin position="20"/>
        <end position="39"/>
    </location>
</feature>
<dbReference type="Proteomes" id="UP000434580">
    <property type="component" value="Unassembled WGS sequence"/>
</dbReference>
<name>A0A5S9PJN6_9GAMM</name>
<evidence type="ECO:0000256" key="5">
    <source>
        <dbReference type="SAM" id="Phobius"/>
    </source>
</evidence>
<dbReference type="FunFam" id="1.20.120.1630:FF:000014">
    <property type="entry name" value="Steroid 5-alpha reductase, putative"/>
    <property type="match status" value="1"/>
</dbReference>